<evidence type="ECO:0000313" key="4">
    <source>
        <dbReference type="Proteomes" id="UP000184510"/>
    </source>
</evidence>
<protein>
    <recommendedName>
        <fullName evidence="2">NADH-quinone oxidoreductase subunit J</fullName>
        <ecNumber evidence="2">7.1.1.-</ecNumber>
    </recommendedName>
</protein>
<feature type="transmembrane region" description="Helical" evidence="2">
    <location>
        <begin position="6"/>
        <end position="23"/>
    </location>
</feature>
<dbReference type="GO" id="GO:0048038">
    <property type="term" value="F:quinone binding"/>
    <property type="evidence" value="ECO:0007669"/>
    <property type="project" value="UniProtKB-UniRule"/>
</dbReference>
<evidence type="ECO:0000256" key="1">
    <source>
        <dbReference type="ARBA" id="ARBA00005698"/>
    </source>
</evidence>
<comment type="function">
    <text evidence="2">NDH-1 shuttles electrons from NADH, via FMN and iron-sulfur (Fe-S) centers, to quinones in the respiratory chain. Couples the redox reaction to proton translocation (for every two electrons transferred, four hydrogen ions are translocated across the cytoplasmic membrane), and thus conserves the redox energy in a proton gradient.</text>
</comment>
<keyword evidence="2" id="KW-1003">Cell membrane</keyword>
<keyword evidence="4" id="KW-1185">Reference proteome</keyword>
<dbReference type="FunCoup" id="A0A1M6J4P4">
    <property type="interactions" value="255"/>
</dbReference>
<dbReference type="GO" id="GO:0005886">
    <property type="term" value="C:plasma membrane"/>
    <property type="evidence" value="ECO:0007669"/>
    <property type="project" value="UniProtKB-SubCell"/>
</dbReference>
<feature type="transmembrane region" description="Helical" evidence="2">
    <location>
        <begin position="30"/>
        <end position="51"/>
    </location>
</feature>
<dbReference type="PANTHER" id="PTHR33269:SF17">
    <property type="entry name" value="NADH-UBIQUINONE OXIDOREDUCTASE CHAIN 6"/>
    <property type="match status" value="1"/>
</dbReference>
<keyword evidence="2" id="KW-0472">Membrane</keyword>
<evidence type="ECO:0000256" key="2">
    <source>
        <dbReference type="RuleBase" id="RU004429"/>
    </source>
</evidence>
<feature type="transmembrane region" description="Helical" evidence="2">
    <location>
        <begin position="87"/>
        <end position="108"/>
    </location>
</feature>
<accession>A0A1M6J4P4</accession>
<dbReference type="RefSeq" id="WP_143183576.1">
    <property type="nucleotide sequence ID" value="NZ_FQYR01000003.1"/>
</dbReference>
<keyword evidence="2" id="KW-0520">NAD</keyword>
<keyword evidence="2" id="KW-0874">Quinone</keyword>
<proteinExistence type="inferred from homology"/>
<comment type="subcellular location">
    <subcellularLocation>
        <location evidence="2">Cell membrane</location>
        <topology evidence="2">Multi-pass membrane protein</topology>
    </subcellularLocation>
</comment>
<sequence length="188" mass="19966">MPTPLFYIFALIMLAGGICVVALKNPVSSALAMITSFIGLAALFVGLNAYFVGVLQVLVYAGAIMVLFLFIIMLLDIKKEEGKTRRLSFISAGIMVPLLLVLQLIAVLQTSNLGDFTPITKESMAISAQSLPEGTAKASLESGDLPDVNLIGQKLFTDYNFPLQVVGVLLLVATVGCVALSKKLKSKG</sequence>
<dbReference type="EC" id="7.1.1.-" evidence="2"/>
<reference evidence="3 4" key="1">
    <citation type="submission" date="2016-11" db="EMBL/GenBank/DDBJ databases">
        <authorList>
            <person name="Jaros S."/>
            <person name="Januszkiewicz K."/>
            <person name="Wedrychowicz H."/>
        </authorList>
    </citation>
    <scope>NUCLEOTIDE SEQUENCE [LARGE SCALE GENOMIC DNA]</scope>
    <source>
        <strain evidence="3 4">DSM 18772</strain>
    </source>
</reference>
<dbReference type="Proteomes" id="UP000184510">
    <property type="component" value="Unassembled WGS sequence"/>
</dbReference>
<dbReference type="STRING" id="1123071.SAMN02745181_2008"/>
<keyword evidence="2" id="KW-1133">Transmembrane helix</keyword>
<feature type="transmembrane region" description="Helical" evidence="2">
    <location>
        <begin position="161"/>
        <end position="180"/>
    </location>
</feature>
<dbReference type="Pfam" id="PF00499">
    <property type="entry name" value="Oxidored_q3"/>
    <property type="match status" value="1"/>
</dbReference>
<dbReference type="InterPro" id="IPR042106">
    <property type="entry name" value="Nuo/plastoQ_OxRdtase_6_NuoJ"/>
</dbReference>
<evidence type="ECO:0000313" key="3">
    <source>
        <dbReference type="EMBL" id="SHJ41656.1"/>
    </source>
</evidence>
<dbReference type="PANTHER" id="PTHR33269">
    <property type="entry name" value="NADH-UBIQUINONE OXIDOREDUCTASE CHAIN 6"/>
    <property type="match status" value="1"/>
</dbReference>
<dbReference type="InterPro" id="IPR001457">
    <property type="entry name" value="NADH_UbQ/plastoQ_OxRdtase_su6"/>
</dbReference>
<organism evidence="3 4">
    <name type="scientific">Rubritalea squalenifaciens DSM 18772</name>
    <dbReference type="NCBI Taxonomy" id="1123071"/>
    <lineage>
        <taxon>Bacteria</taxon>
        <taxon>Pseudomonadati</taxon>
        <taxon>Verrucomicrobiota</taxon>
        <taxon>Verrucomicrobiia</taxon>
        <taxon>Verrucomicrobiales</taxon>
        <taxon>Rubritaleaceae</taxon>
        <taxon>Rubritalea</taxon>
    </lineage>
</organism>
<dbReference type="EMBL" id="FQYR01000003">
    <property type="protein sequence ID" value="SHJ41656.1"/>
    <property type="molecule type" value="Genomic_DNA"/>
</dbReference>
<feature type="transmembrane region" description="Helical" evidence="2">
    <location>
        <begin position="57"/>
        <end position="75"/>
    </location>
</feature>
<dbReference type="Gene3D" id="1.20.120.1200">
    <property type="entry name" value="NADH-ubiquinone/plastoquinone oxidoreductase chain 6, subunit NuoJ"/>
    <property type="match status" value="1"/>
</dbReference>
<gene>
    <name evidence="3" type="ORF">SAMN02745181_2008</name>
</gene>
<dbReference type="InParanoid" id="A0A1M6J4P4"/>
<comment type="catalytic activity">
    <reaction evidence="2">
        <text>a quinone + NADH + 5 H(+)(in) = a quinol + NAD(+) + 4 H(+)(out)</text>
        <dbReference type="Rhea" id="RHEA:57888"/>
        <dbReference type="ChEBI" id="CHEBI:15378"/>
        <dbReference type="ChEBI" id="CHEBI:24646"/>
        <dbReference type="ChEBI" id="CHEBI:57540"/>
        <dbReference type="ChEBI" id="CHEBI:57945"/>
        <dbReference type="ChEBI" id="CHEBI:132124"/>
    </reaction>
</comment>
<name>A0A1M6J4P4_9BACT</name>
<dbReference type="GO" id="GO:0008137">
    <property type="term" value="F:NADH dehydrogenase (ubiquinone) activity"/>
    <property type="evidence" value="ECO:0007669"/>
    <property type="project" value="UniProtKB-UniRule"/>
</dbReference>
<dbReference type="AlphaFoldDB" id="A0A1M6J4P4"/>
<keyword evidence="2" id="KW-0812">Transmembrane</keyword>
<dbReference type="OrthoDB" id="9795409at2"/>
<comment type="similarity">
    <text evidence="1 2">Belongs to the complex I subunit 6 family.</text>
</comment>